<evidence type="ECO:0000256" key="8">
    <source>
        <dbReference type="ARBA" id="ARBA00034651"/>
    </source>
</evidence>
<dbReference type="EMBL" id="JAVRRT010000006">
    <property type="protein sequence ID" value="KAK5171333.1"/>
    <property type="molecule type" value="Genomic_DNA"/>
</dbReference>
<evidence type="ECO:0000256" key="9">
    <source>
        <dbReference type="RuleBase" id="RU000477"/>
    </source>
</evidence>
<dbReference type="InterPro" id="IPR023271">
    <property type="entry name" value="Aquaporin-like"/>
</dbReference>
<comment type="subcellular location">
    <subcellularLocation>
        <location evidence="1">Membrane</location>
        <topology evidence="1">Multi-pass membrane protein</topology>
    </subcellularLocation>
</comment>
<evidence type="ECO:0000313" key="12">
    <source>
        <dbReference type="EMBL" id="KAK5171333.1"/>
    </source>
</evidence>
<gene>
    <name evidence="12" type="ORF">LTR77_004477</name>
</gene>
<feature type="region of interest" description="Disordered" evidence="10">
    <location>
        <begin position="1"/>
        <end position="198"/>
    </location>
</feature>
<sequence>MSQEAPAMEPSTPAVPERAIRRSEDIGAPSVSNETRRYWRASEAPAPLRPAASGGVPGRPSEDGQHYIPPNQQMMHWQPPHDEYAAYDDQNPSPPRDYYLVPRGVNSAAPSPSPYPSSETYARRPYHNPRESTETHRPLVSSQQTPRRRPSASVRPRWADGYEDETPSPRSKRTPQKSRTGIYVVREGGGGGGDGTEPDEIMRLPFSSWMHGTVKNHFIAVLGEFVGTTMFLFFAFAGTLVANIGATESASQTTTNAAVGFSPIVNLYVAVAFGFSLMVNVWIFFRVSGGLFNPAVTLGMVMTRSINYTRGFLLVSAQLVGAIVASFIVQALFPSDFNVRTTLAPQTSIARGVIIEAILTAELVFTVFMLAKEKHRATYMAPVGIGLSLFVAELVGVFFTGGSLNPARSFGPCVATGTFDPEHWVYWVGPAIGAIAAFAFYRFIKILEYEMANPGQDAEDAETAHMEAKEARGEV</sequence>
<evidence type="ECO:0000256" key="5">
    <source>
        <dbReference type="ARBA" id="ARBA00022737"/>
    </source>
</evidence>
<feature type="transmembrane region" description="Helical" evidence="11">
    <location>
        <begin position="218"/>
        <end position="244"/>
    </location>
</feature>
<dbReference type="PANTHER" id="PTHR19139">
    <property type="entry name" value="AQUAPORIN TRANSPORTER"/>
    <property type="match status" value="1"/>
</dbReference>
<evidence type="ECO:0008006" key="14">
    <source>
        <dbReference type="Google" id="ProtNLM"/>
    </source>
</evidence>
<keyword evidence="3 9" id="KW-0813">Transport</keyword>
<dbReference type="AlphaFoldDB" id="A0AAV9PDZ4"/>
<dbReference type="PANTHER" id="PTHR19139:SF283">
    <property type="entry name" value="AQUAPORIN"/>
    <property type="match status" value="1"/>
</dbReference>
<dbReference type="Pfam" id="PF00230">
    <property type="entry name" value="MIP"/>
    <property type="match status" value="1"/>
</dbReference>
<keyword evidence="6 11" id="KW-1133">Transmembrane helix</keyword>
<evidence type="ECO:0000256" key="4">
    <source>
        <dbReference type="ARBA" id="ARBA00022692"/>
    </source>
</evidence>
<feature type="transmembrane region" description="Helical" evidence="11">
    <location>
        <begin position="312"/>
        <end position="333"/>
    </location>
</feature>
<dbReference type="GeneID" id="89925823"/>
<organism evidence="12 13">
    <name type="scientific">Saxophila tyrrhenica</name>
    <dbReference type="NCBI Taxonomy" id="1690608"/>
    <lineage>
        <taxon>Eukaryota</taxon>
        <taxon>Fungi</taxon>
        <taxon>Dikarya</taxon>
        <taxon>Ascomycota</taxon>
        <taxon>Pezizomycotina</taxon>
        <taxon>Dothideomycetes</taxon>
        <taxon>Dothideomycetidae</taxon>
        <taxon>Mycosphaerellales</taxon>
        <taxon>Extremaceae</taxon>
        <taxon>Saxophila</taxon>
    </lineage>
</organism>
<name>A0AAV9PDZ4_9PEZI</name>
<evidence type="ECO:0000256" key="2">
    <source>
        <dbReference type="ARBA" id="ARBA00006175"/>
    </source>
</evidence>
<keyword evidence="5" id="KW-0677">Repeat</keyword>
<feature type="transmembrane region" description="Helical" evidence="11">
    <location>
        <begin position="264"/>
        <end position="285"/>
    </location>
</feature>
<comment type="catalytic activity">
    <reaction evidence="8">
        <text>H2O(in) = H2O(out)</text>
        <dbReference type="Rhea" id="RHEA:29667"/>
        <dbReference type="ChEBI" id="CHEBI:15377"/>
    </reaction>
</comment>
<evidence type="ECO:0000256" key="6">
    <source>
        <dbReference type="ARBA" id="ARBA00022989"/>
    </source>
</evidence>
<evidence type="ECO:0000256" key="3">
    <source>
        <dbReference type="ARBA" id="ARBA00022448"/>
    </source>
</evidence>
<feature type="transmembrane region" description="Helical" evidence="11">
    <location>
        <begin position="383"/>
        <end position="404"/>
    </location>
</feature>
<dbReference type="Proteomes" id="UP001337655">
    <property type="component" value="Unassembled WGS sequence"/>
</dbReference>
<evidence type="ECO:0000313" key="13">
    <source>
        <dbReference type="Proteomes" id="UP001337655"/>
    </source>
</evidence>
<feature type="compositionally biased region" description="Basic and acidic residues" evidence="10">
    <location>
        <begin position="128"/>
        <end position="137"/>
    </location>
</feature>
<evidence type="ECO:0000256" key="7">
    <source>
        <dbReference type="ARBA" id="ARBA00023136"/>
    </source>
</evidence>
<comment type="similarity">
    <text evidence="2 9">Belongs to the MIP/aquaporin (TC 1.A.8) family.</text>
</comment>
<proteinExistence type="inferred from homology"/>
<dbReference type="Gene3D" id="1.20.1080.10">
    <property type="entry name" value="Glycerol uptake facilitator protein"/>
    <property type="match status" value="1"/>
</dbReference>
<accession>A0AAV9PDZ4</accession>
<dbReference type="PRINTS" id="PR00783">
    <property type="entry name" value="MINTRINSICP"/>
</dbReference>
<dbReference type="SUPFAM" id="SSF81338">
    <property type="entry name" value="Aquaporin-like"/>
    <property type="match status" value="1"/>
</dbReference>
<dbReference type="InterPro" id="IPR000425">
    <property type="entry name" value="MIP"/>
</dbReference>
<dbReference type="FunFam" id="1.20.1080.10:FF:000014">
    <property type="entry name" value="Aquaporin 1"/>
    <property type="match status" value="1"/>
</dbReference>
<feature type="transmembrane region" description="Helical" evidence="11">
    <location>
        <begin position="424"/>
        <end position="444"/>
    </location>
</feature>
<evidence type="ECO:0000256" key="10">
    <source>
        <dbReference type="SAM" id="MobiDB-lite"/>
    </source>
</evidence>
<evidence type="ECO:0000256" key="11">
    <source>
        <dbReference type="SAM" id="Phobius"/>
    </source>
</evidence>
<evidence type="ECO:0000256" key="1">
    <source>
        <dbReference type="ARBA" id="ARBA00004141"/>
    </source>
</evidence>
<dbReference type="GO" id="GO:0005886">
    <property type="term" value="C:plasma membrane"/>
    <property type="evidence" value="ECO:0007669"/>
    <property type="project" value="TreeGrafter"/>
</dbReference>
<comment type="caution">
    <text evidence="12">The sequence shown here is derived from an EMBL/GenBank/DDBJ whole genome shotgun (WGS) entry which is preliminary data.</text>
</comment>
<keyword evidence="7 11" id="KW-0472">Membrane</keyword>
<dbReference type="InterPro" id="IPR034294">
    <property type="entry name" value="Aquaporin_transptr"/>
</dbReference>
<feature type="transmembrane region" description="Helical" evidence="11">
    <location>
        <begin position="353"/>
        <end position="371"/>
    </location>
</feature>
<keyword evidence="4 9" id="KW-0812">Transmembrane</keyword>
<keyword evidence="13" id="KW-1185">Reference proteome</keyword>
<reference evidence="12 13" key="1">
    <citation type="submission" date="2023-08" db="EMBL/GenBank/DDBJ databases">
        <title>Black Yeasts Isolated from many extreme environments.</title>
        <authorList>
            <person name="Coleine C."/>
            <person name="Stajich J.E."/>
            <person name="Selbmann L."/>
        </authorList>
    </citation>
    <scope>NUCLEOTIDE SEQUENCE [LARGE SCALE GENOMIC DNA]</scope>
    <source>
        <strain evidence="12 13">CCFEE 5935</strain>
    </source>
</reference>
<dbReference type="GO" id="GO:0015250">
    <property type="term" value="F:water channel activity"/>
    <property type="evidence" value="ECO:0007669"/>
    <property type="project" value="TreeGrafter"/>
</dbReference>
<protein>
    <recommendedName>
        <fullName evidence="14">Aquaporin-like protein</fullName>
    </recommendedName>
</protein>
<dbReference type="RefSeq" id="XP_064660361.1">
    <property type="nucleotide sequence ID" value="XM_064801731.1"/>
</dbReference>